<dbReference type="Proteomes" id="UP000229176">
    <property type="component" value="Unassembled WGS sequence"/>
</dbReference>
<keyword evidence="2" id="KW-0812">Transmembrane</keyword>
<feature type="coiled-coil region" evidence="1">
    <location>
        <begin position="181"/>
        <end position="209"/>
    </location>
</feature>
<feature type="transmembrane region" description="Helical" evidence="2">
    <location>
        <begin position="245"/>
        <end position="263"/>
    </location>
</feature>
<proteinExistence type="predicted"/>
<name>A0A2H0CGG2_9BACT</name>
<gene>
    <name evidence="3" type="ORF">COW91_01775</name>
</gene>
<evidence type="ECO:0000313" key="3">
    <source>
        <dbReference type="EMBL" id="PIP68996.1"/>
    </source>
</evidence>
<evidence type="ECO:0000256" key="1">
    <source>
        <dbReference type="SAM" id="Coils"/>
    </source>
</evidence>
<keyword evidence="2" id="KW-1133">Transmembrane helix</keyword>
<dbReference type="AlphaFoldDB" id="A0A2H0CGG2"/>
<keyword evidence="2" id="KW-0472">Membrane</keyword>
<evidence type="ECO:0000313" key="4">
    <source>
        <dbReference type="Proteomes" id="UP000229176"/>
    </source>
</evidence>
<accession>A0A2H0CGG2</accession>
<reference evidence="3 4" key="1">
    <citation type="submission" date="2017-09" db="EMBL/GenBank/DDBJ databases">
        <title>Depth-based differentiation of microbial function through sediment-hosted aquifers and enrichment of novel symbionts in the deep terrestrial subsurface.</title>
        <authorList>
            <person name="Probst A.J."/>
            <person name="Ladd B."/>
            <person name="Jarett J.K."/>
            <person name="Geller-Mcgrath D.E."/>
            <person name="Sieber C.M."/>
            <person name="Emerson J.B."/>
            <person name="Anantharaman K."/>
            <person name="Thomas B.C."/>
            <person name="Malmstrom R."/>
            <person name="Stieglmeier M."/>
            <person name="Klingl A."/>
            <person name="Woyke T."/>
            <person name="Ryan C.M."/>
            <person name="Banfield J.F."/>
        </authorList>
    </citation>
    <scope>NUCLEOTIDE SEQUENCE [LARGE SCALE GENOMIC DNA]</scope>
    <source>
        <strain evidence="3">CG22_combo_CG10-13_8_21_14_all_32_8</strain>
    </source>
</reference>
<comment type="caution">
    <text evidence="3">The sequence shown here is derived from an EMBL/GenBank/DDBJ whole genome shotgun (WGS) entry which is preliminary data.</text>
</comment>
<organism evidence="3 4">
    <name type="scientific">Candidatus Nomurabacteria bacterium CG22_combo_CG10-13_8_21_14_all_32_8</name>
    <dbReference type="NCBI Taxonomy" id="1974732"/>
    <lineage>
        <taxon>Bacteria</taxon>
        <taxon>Candidatus Nomuraibacteriota</taxon>
    </lineage>
</organism>
<sequence length="267" mass="31207">MILKKVGVVLFLVLFIFPIYKIFAQDTNAGFISGNIWYSKDPFEEGDKIKIYTFIFNPDMRELSGTVIFFDKTVLLGKKNFVIPPKKASDIYIDWIVTAGDHTIFGKIENAKFLISKGEYEEVYLIENETEKSLRTISKKIVLEPVDKNVGSTYVQDIKKIIEEEIPDFITKPIVSTTDKLEEFRENINITSENKKEEIKNEIEVLNSKKSISSLETKTNPFLKPFKYVELFFLSIFSFIFNNKILFYGLIVIIIFFIFRFIWKKLF</sequence>
<evidence type="ECO:0000256" key="2">
    <source>
        <dbReference type="SAM" id="Phobius"/>
    </source>
</evidence>
<keyword evidence="1" id="KW-0175">Coiled coil</keyword>
<protein>
    <submittedName>
        <fullName evidence="3">Uncharacterized protein</fullName>
    </submittedName>
</protein>
<dbReference type="EMBL" id="PCTI01000025">
    <property type="protein sequence ID" value="PIP68996.1"/>
    <property type="molecule type" value="Genomic_DNA"/>
</dbReference>